<evidence type="ECO:0000313" key="2">
    <source>
        <dbReference type="Proteomes" id="UP000176682"/>
    </source>
</evidence>
<reference evidence="1 2" key="1">
    <citation type="journal article" date="2016" name="Nat. Commun.">
        <title>Thousands of microbial genomes shed light on interconnected biogeochemical processes in an aquifer system.</title>
        <authorList>
            <person name="Anantharaman K."/>
            <person name="Brown C.T."/>
            <person name="Hug L.A."/>
            <person name="Sharon I."/>
            <person name="Castelle C.J."/>
            <person name="Probst A.J."/>
            <person name="Thomas B.C."/>
            <person name="Singh A."/>
            <person name="Wilkins M.J."/>
            <person name="Karaoz U."/>
            <person name="Brodie E.L."/>
            <person name="Williams K.H."/>
            <person name="Hubbard S.S."/>
            <person name="Banfield J.F."/>
        </authorList>
    </citation>
    <scope>NUCLEOTIDE SEQUENCE [LARGE SCALE GENOMIC DNA]</scope>
</reference>
<sequence length="226" mass="24389">MDRTEHLRPEELGFSITADELAVTTAVETLLTGDSVPVLEQCLGTADLGDLPQMLQFDHIGILSLIDPAQIEAGLSHLGRLSGVRRFPSVIVTARLRERYPDIFAAEDSLAVEIIKYGLVSDSGIIRELEVFHPASSLPAATSVWDSEISSGNECHHAFRVTADTPLALVQSTLLQDFCTPDGGGVNRHEGTTTLYFRSSNNPLQRLEVIAAGIDEAIVTGNSPQL</sequence>
<comment type="caution">
    <text evidence="1">The sequence shown here is derived from an EMBL/GenBank/DDBJ whole genome shotgun (WGS) entry which is preliminary data.</text>
</comment>
<name>A0A1F5FJU2_9BACT</name>
<gene>
    <name evidence="1" type="ORF">A2368_03160</name>
</gene>
<proteinExistence type="predicted"/>
<dbReference type="EMBL" id="MFAM01000006">
    <property type="protein sequence ID" value="OGD79883.1"/>
    <property type="molecule type" value="Genomic_DNA"/>
</dbReference>
<dbReference type="AlphaFoldDB" id="A0A1F5FJU2"/>
<organism evidence="1 2">
    <name type="scientific">Candidatus Collierbacteria bacterium RIFOXYB1_FULL_49_13</name>
    <dbReference type="NCBI Taxonomy" id="1817728"/>
    <lineage>
        <taxon>Bacteria</taxon>
        <taxon>Candidatus Collieribacteriota</taxon>
    </lineage>
</organism>
<evidence type="ECO:0000313" key="1">
    <source>
        <dbReference type="EMBL" id="OGD79883.1"/>
    </source>
</evidence>
<dbReference type="Proteomes" id="UP000176682">
    <property type="component" value="Unassembled WGS sequence"/>
</dbReference>
<accession>A0A1F5FJU2</accession>
<protein>
    <submittedName>
        <fullName evidence="1">Uncharacterized protein</fullName>
    </submittedName>
</protein>